<feature type="signal peptide" evidence="3">
    <location>
        <begin position="1"/>
        <end position="16"/>
    </location>
</feature>
<evidence type="ECO:0000256" key="3">
    <source>
        <dbReference type="SAM" id="SignalP"/>
    </source>
</evidence>
<dbReference type="InterPro" id="IPR000742">
    <property type="entry name" value="EGF"/>
</dbReference>
<evidence type="ECO:0000313" key="5">
    <source>
        <dbReference type="EMBL" id="KAK2548233.1"/>
    </source>
</evidence>
<dbReference type="Pfam" id="PF13385">
    <property type="entry name" value="Laminin_G_3"/>
    <property type="match status" value="2"/>
</dbReference>
<dbReference type="Gene3D" id="2.10.25.10">
    <property type="entry name" value="Laminin"/>
    <property type="match status" value="1"/>
</dbReference>
<dbReference type="AlphaFoldDB" id="A0AAD9PST0"/>
<proteinExistence type="predicted"/>
<dbReference type="InterPro" id="IPR013320">
    <property type="entry name" value="ConA-like_dom_sf"/>
</dbReference>
<dbReference type="SMART" id="SM00181">
    <property type="entry name" value="EGF"/>
    <property type="match status" value="2"/>
</dbReference>
<dbReference type="Gene3D" id="2.60.120.200">
    <property type="match status" value="2"/>
</dbReference>
<evidence type="ECO:0000313" key="6">
    <source>
        <dbReference type="Proteomes" id="UP001249851"/>
    </source>
</evidence>
<organism evidence="5 6">
    <name type="scientific">Acropora cervicornis</name>
    <name type="common">Staghorn coral</name>
    <dbReference type="NCBI Taxonomy" id="6130"/>
    <lineage>
        <taxon>Eukaryota</taxon>
        <taxon>Metazoa</taxon>
        <taxon>Cnidaria</taxon>
        <taxon>Anthozoa</taxon>
        <taxon>Hexacorallia</taxon>
        <taxon>Scleractinia</taxon>
        <taxon>Astrocoeniina</taxon>
        <taxon>Acroporidae</taxon>
        <taxon>Acropora</taxon>
    </lineage>
</organism>
<reference evidence="5" key="2">
    <citation type="journal article" date="2023" name="Science">
        <title>Genomic signatures of disease resistance in endangered staghorn corals.</title>
        <authorList>
            <person name="Vollmer S.V."/>
            <person name="Selwyn J.D."/>
            <person name="Despard B.A."/>
            <person name="Roesel C.L."/>
        </authorList>
    </citation>
    <scope>NUCLEOTIDE SEQUENCE</scope>
    <source>
        <strain evidence="5">K2</strain>
    </source>
</reference>
<feature type="domain" description="EGF-like" evidence="4">
    <location>
        <begin position="272"/>
        <end position="310"/>
    </location>
</feature>
<feature type="chain" id="PRO_5042110810" description="EGF-like domain-containing protein" evidence="3">
    <location>
        <begin position="17"/>
        <end position="708"/>
    </location>
</feature>
<feature type="disulfide bond" evidence="2">
    <location>
        <begin position="650"/>
        <end position="667"/>
    </location>
</feature>
<accession>A0AAD9PST0</accession>
<evidence type="ECO:0000259" key="4">
    <source>
        <dbReference type="PROSITE" id="PS50026"/>
    </source>
</evidence>
<keyword evidence="1 2" id="KW-1015">Disulfide bond</keyword>
<gene>
    <name evidence="5" type="ORF">P5673_031636</name>
</gene>
<dbReference type="SUPFAM" id="SSF57196">
    <property type="entry name" value="EGF/Laminin"/>
    <property type="match status" value="1"/>
</dbReference>
<reference evidence="5" key="1">
    <citation type="journal article" date="2023" name="G3 (Bethesda)">
        <title>Whole genome assembly and annotation of the endangered Caribbean coral Acropora cervicornis.</title>
        <authorList>
            <person name="Selwyn J.D."/>
            <person name="Vollmer S.V."/>
        </authorList>
    </citation>
    <scope>NUCLEOTIDE SEQUENCE</scope>
    <source>
        <strain evidence="5">K2</strain>
    </source>
</reference>
<dbReference type="PROSITE" id="PS00022">
    <property type="entry name" value="EGF_1"/>
    <property type="match status" value="1"/>
</dbReference>
<comment type="caution">
    <text evidence="5">The sequence shown here is derived from an EMBL/GenBank/DDBJ whole genome shotgun (WGS) entry which is preliminary data.</text>
</comment>
<keyword evidence="3" id="KW-0732">Signal</keyword>
<feature type="disulfide bond" evidence="2">
    <location>
        <begin position="300"/>
        <end position="309"/>
    </location>
</feature>
<dbReference type="PANTHER" id="PTHR47635:SF2">
    <property type="entry name" value="LAMG-LIKE JELLYROLL FOLD DOMAIN-CONTAINING PROTEIN"/>
    <property type="match status" value="1"/>
</dbReference>
<name>A0AAD9PST0_ACRCE</name>
<evidence type="ECO:0000256" key="2">
    <source>
        <dbReference type="PROSITE-ProRule" id="PRU00076"/>
    </source>
</evidence>
<dbReference type="PROSITE" id="PS01186">
    <property type="entry name" value="EGF_2"/>
    <property type="match status" value="2"/>
</dbReference>
<dbReference type="EMBL" id="JARQWQ010000152">
    <property type="protein sequence ID" value="KAK2548233.1"/>
    <property type="molecule type" value="Genomic_DNA"/>
</dbReference>
<evidence type="ECO:0000256" key="1">
    <source>
        <dbReference type="ARBA" id="ARBA00023157"/>
    </source>
</evidence>
<keyword evidence="6" id="KW-1185">Reference proteome</keyword>
<dbReference type="SUPFAM" id="SSF49899">
    <property type="entry name" value="Concanavalin A-like lectins/glucanases"/>
    <property type="match status" value="2"/>
</dbReference>
<sequence>MPWIISVLLFLTCYEACVIVPQPVILFPFNAEYQTRDIKNRTTPGIPSGVSLAPGPYGEEDGSYEFFGNASSFIEFPNSPGGALDVRYSMTILCWVYYDENGKPDGPIFNYNTGGRYGVHFWVLNRLFYARFNDRAFTYLPYLHHTSLAGGWKFVGASYDNETGEIKLWADGALKQTRKTNAGMELATQGSVRMGFRNNDDRLKNHVTRTIENINEDFCGALCFMEYNCVSFNVKVTGGPGTSTICELNNSTHHANLGDLQTLENSIYHGITENPCDEPLCQHSSTCQAGFTDKGYRCLCGSGFCGEHCETAGSSCKNIKAIIGEEAINGRYFLIQDGVKFEPVILFPLNAEYQTNDIKDRTAPGIPSGVSLAPGPYGEEDGSYEFFGNANSFIEFPNSPGGTLDVRYSMTILCWVYYDENGGPHGPIFDYNTGGKYGVHLWVVNRLFYARFNDRVFSNLPLQLYHTSLAGGWKFVGASYDNETGEIKLWVDGALKQTRNMGARVELATQGNVRMGVREKANNWYFKGKISQLQIYDVPLSQSQILELRKKPEEPCRHLEFISDNIFQGYSLKNHVIRTIQNINEDFCGALCFMEYNCVSFNVKVTGGPGTSTICELNNSTHHANLGDLQTLQNSIYHGITVNPCDESLCQHSSTCQAGFTDKGYRCLCGSGFCAGNSCKNIKEIIGEEAINGSYFLIQDGVKFEVCW</sequence>
<feature type="domain" description="EGF-like" evidence="4">
    <location>
        <begin position="641"/>
        <end position="680"/>
    </location>
</feature>
<dbReference type="Proteomes" id="UP001249851">
    <property type="component" value="Unassembled WGS sequence"/>
</dbReference>
<keyword evidence="2" id="KW-0245">EGF-like domain</keyword>
<comment type="caution">
    <text evidence="2">Lacks conserved residue(s) required for the propagation of feature annotation.</text>
</comment>
<feature type="disulfide bond" evidence="2">
    <location>
        <begin position="281"/>
        <end position="298"/>
    </location>
</feature>
<dbReference type="PANTHER" id="PTHR47635">
    <property type="entry name" value="CUB DOMAIN-CONTAINING PROTEIN"/>
    <property type="match status" value="1"/>
</dbReference>
<protein>
    <recommendedName>
        <fullName evidence="4">EGF-like domain-containing protein</fullName>
    </recommendedName>
</protein>
<dbReference type="PROSITE" id="PS50026">
    <property type="entry name" value="EGF_3"/>
    <property type="match status" value="2"/>
</dbReference>
<dbReference type="CDD" id="cd00054">
    <property type="entry name" value="EGF_CA"/>
    <property type="match status" value="1"/>
</dbReference>